<feature type="active site" description="Acyl-thioester intermediate" evidence="4">
    <location>
        <position position="105"/>
    </location>
</feature>
<dbReference type="PIRSF" id="PIRSF000429">
    <property type="entry name" value="Ac-CoA_Ac_transf"/>
    <property type="match status" value="1"/>
</dbReference>
<accession>L7KN80</accession>
<feature type="domain" description="Thiolase C-terminal" evidence="7">
    <location>
        <begin position="277"/>
        <end position="398"/>
    </location>
</feature>
<organism evidence="8 9">
    <name type="scientific">Gordonia aichiensis NBRC 108223</name>
    <dbReference type="NCBI Taxonomy" id="1220583"/>
    <lineage>
        <taxon>Bacteria</taxon>
        <taxon>Bacillati</taxon>
        <taxon>Actinomycetota</taxon>
        <taxon>Actinomycetes</taxon>
        <taxon>Mycobacteriales</taxon>
        <taxon>Gordoniaceae</taxon>
        <taxon>Gordonia</taxon>
    </lineage>
</organism>
<reference evidence="8 9" key="1">
    <citation type="submission" date="2012-12" db="EMBL/GenBank/DDBJ databases">
        <title>Whole genome shotgun sequence of Gordonia aichiensis NBRC 108223.</title>
        <authorList>
            <person name="Isaki-Nakamura S."/>
            <person name="Hosoyama A."/>
            <person name="Tsuchikane K."/>
            <person name="Ando Y."/>
            <person name="Baba S."/>
            <person name="Ohji S."/>
            <person name="Hamada M."/>
            <person name="Tamura T."/>
            <person name="Yamazoe A."/>
            <person name="Yamazaki S."/>
            <person name="Fujita N."/>
        </authorList>
    </citation>
    <scope>NUCLEOTIDE SEQUENCE [LARGE SCALE GENOMIC DNA]</scope>
    <source>
        <strain evidence="8 9">NBRC 108223</strain>
    </source>
</reference>
<dbReference type="InterPro" id="IPR020617">
    <property type="entry name" value="Thiolase_C"/>
</dbReference>
<dbReference type="EMBL" id="BANR01000010">
    <property type="protein sequence ID" value="GAC49158.1"/>
    <property type="molecule type" value="Genomic_DNA"/>
</dbReference>
<feature type="domain" description="Thiolase N-terminal" evidence="6">
    <location>
        <begin position="17"/>
        <end position="268"/>
    </location>
</feature>
<dbReference type="STRING" id="1220583.GOACH_10_01260"/>
<evidence type="ECO:0000256" key="5">
    <source>
        <dbReference type="RuleBase" id="RU003557"/>
    </source>
</evidence>
<dbReference type="Gene3D" id="3.40.47.10">
    <property type="match status" value="2"/>
</dbReference>
<dbReference type="Pfam" id="PF00108">
    <property type="entry name" value="Thiolase_N"/>
    <property type="match status" value="1"/>
</dbReference>
<dbReference type="RefSeq" id="WP_005175045.1">
    <property type="nucleotide sequence ID" value="NZ_BANR01000010.1"/>
</dbReference>
<comment type="caution">
    <text evidence="8">The sequence shown here is derived from an EMBL/GenBank/DDBJ whole genome shotgun (WGS) entry which is preliminary data.</text>
</comment>
<evidence type="ECO:0000313" key="8">
    <source>
        <dbReference type="EMBL" id="GAC49158.1"/>
    </source>
</evidence>
<dbReference type="InterPro" id="IPR002155">
    <property type="entry name" value="Thiolase"/>
</dbReference>
<comment type="similarity">
    <text evidence="1 5">Belongs to the thiolase-like superfamily. Thiolase family.</text>
</comment>
<name>L7KN80_9ACTN</name>
<evidence type="ECO:0000256" key="3">
    <source>
        <dbReference type="ARBA" id="ARBA00023315"/>
    </source>
</evidence>
<keyword evidence="9" id="KW-1185">Reference proteome</keyword>
<dbReference type="Proteomes" id="UP000010988">
    <property type="component" value="Unassembled WGS sequence"/>
</dbReference>
<dbReference type="GO" id="GO:0016747">
    <property type="term" value="F:acyltransferase activity, transferring groups other than amino-acyl groups"/>
    <property type="evidence" value="ECO:0007669"/>
    <property type="project" value="InterPro"/>
</dbReference>
<evidence type="ECO:0000313" key="9">
    <source>
        <dbReference type="Proteomes" id="UP000010988"/>
    </source>
</evidence>
<dbReference type="PANTHER" id="PTHR43365:SF1">
    <property type="entry name" value="ACETYL-COA C-ACYLTRANSFERASE"/>
    <property type="match status" value="1"/>
</dbReference>
<evidence type="ECO:0000256" key="2">
    <source>
        <dbReference type="ARBA" id="ARBA00022679"/>
    </source>
</evidence>
<dbReference type="OrthoDB" id="1402717at2"/>
<evidence type="ECO:0000256" key="4">
    <source>
        <dbReference type="PIRSR" id="PIRSR000429-1"/>
    </source>
</evidence>
<gene>
    <name evidence="8" type="ORF">GOACH_10_01260</name>
</gene>
<evidence type="ECO:0000256" key="1">
    <source>
        <dbReference type="ARBA" id="ARBA00010982"/>
    </source>
</evidence>
<dbReference type="InterPro" id="IPR016039">
    <property type="entry name" value="Thiolase-like"/>
</dbReference>
<feature type="active site" description="Proton acceptor" evidence="4">
    <location>
        <position position="355"/>
    </location>
</feature>
<dbReference type="NCBIfam" id="TIGR01930">
    <property type="entry name" value="AcCoA-C-Actrans"/>
    <property type="match status" value="1"/>
</dbReference>
<dbReference type="CDD" id="cd00751">
    <property type="entry name" value="thiolase"/>
    <property type="match status" value="1"/>
</dbReference>
<dbReference type="AlphaFoldDB" id="L7KN80"/>
<dbReference type="PANTHER" id="PTHR43365">
    <property type="entry name" value="BLR7806 PROTEIN"/>
    <property type="match status" value="1"/>
</dbReference>
<evidence type="ECO:0000259" key="7">
    <source>
        <dbReference type="Pfam" id="PF02803"/>
    </source>
</evidence>
<proteinExistence type="inferred from homology"/>
<evidence type="ECO:0000259" key="6">
    <source>
        <dbReference type="Pfam" id="PF00108"/>
    </source>
</evidence>
<dbReference type="eggNOG" id="COG0183">
    <property type="taxonomic scope" value="Bacteria"/>
</dbReference>
<dbReference type="Pfam" id="PF02803">
    <property type="entry name" value="Thiolase_C"/>
    <property type="match status" value="1"/>
</dbReference>
<sequence>MTEQRVSGPFTQAGREVVIAEAVRTPIGRSHPEKGWFRDIHPNAMLAACYEDLIARSGLDPAVVEDLIIGCTAPFGEQSRNIGRNAWLQAGYPPEVPATTLDRRCGSAQTAVNFAAALVSSGVHDIVIAGGVEHMGHVPMNSPAKISELYGEPWPPELRARYDFVTQGESAELIADRWNISRTQMDEFAVRSHALATAAIENGRFVDEMVRMELDGEVRTGDQAVRPGTSLETLSALKTVFRPEDGRITAGSSSPICDSAAAVLLCTREVAERQGLRIRARIVDQTTVGVDPIIMLTGPIPATHRLLERNRLTVNDIDLFEVNEAFSSVVLAWQQELKPDEDRVNVNGGAIALGHAVGATGARLVATILAEMERRDSNLGLVTMCCGGGLGTGTLIERVD</sequence>
<dbReference type="InterPro" id="IPR020610">
    <property type="entry name" value="Thiolase_AS"/>
</dbReference>
<dbReference type="SUPFAM" id="SSF53901">
    <property type="entry name" value="Thiolase-like"/>
    <property type="match status" value="2"/>
</dbReference>
<protein>
    <submittedName>
        <fullName evidence="8">Putative acetyl-CoA acyltransferase</fullName>
    </submittedName>
</protein>
<keyword evidence="2 5" id="KW-0808">Transferase</keyword>
<dbReference type="InterPro" id="IPR020616">
    <property type="entry name" value="Thiolase_N"/>
</dbReference>
<feature type="active site" description="Proton acceptor" evidence="4">
    <location>
        <position position="385"/>
    </location>
</feature>
<keyword evidence="3 5" id="KW-0012">Acyltransferase</keyword>
<dbReference type="PROSITE" id="PS00099">
    <property type="entry name" value="THIOLASE_3"/>
    <property type="match status" value="1"/>
</dbReference>